<dbReference type="GeneTree" id="ENSGT01150000287329"/>
<dbReference type="Ensembl" id="ENSKMAT00000001577.1">
    <property type="protein sequence ID" value="ENSKMAP00000001534.1"/>
    <property type="gene ID" value="ENSKMAG00000001215.1"/>
</dbReference>
<proteinExistence type="predicted"/>
<accession>A0A3Q2ZTE2</accession>
<dbReference type="STRING" id="37003.ENSKMAP00000001534"/>
<keyword evidence="3" id="KW-1185">Reference proteome</keyword>
<evidence type="ECO:0000256" key="1">
    <source>
        <dbReference type="SAM" id="MobiDB-lite"/>
    </source>
</evidence>
<evidence type="ECO:0000313" key="3">
    <source>
        <dbReference type="Proteomes" id="UP000264800"/>
    </source>
</evidence>
<sequence length="109" mass="12252">MSAVKIALPHSQKDGSRQASKTMSAEVSPDSKCPICLDKFNNISHLDRCLSIDSEIFKTNTNLSFNLFNNPCDNGTTLKMFIYFYFSPFYIMLNNLDKGKLASINTTNI</sequence>
<reference evidence="2" key="1">
    <citation type="submission" date="2025-08" db="UniProtKB">
        <authorList>
            <consortium name="Ensembl"/>
        </authorList>
    </citation>
    <scope>IDENTIFICATION</scope>
</reference>
<organism evidence="2 3">
    <name type="scientific">Kryptolebias marmoratus</name>
    <name type="common">Mangrove killifish</name>
    <name type="synonym">Rivulus marmoratus</name>
    <dbReference type="NCBI Taxonomy" id="37003"/>
    <lineage>
        <taxon>Eukaryota</taxon>
        <taxon>Metazoa</taxon>
        <taxon>Chordata</taxon>
        <taxon>Craniata</taxon>
        <taxon>Vertebrata</taxon>
        <taxon>Euteleostomi</taxon>
        <taxon>Actinopterygii</taxon>
        <taxon>Neopterygii</taxon>
        <taxon>Teleostei</taxon>
        <taxon>Neoteleostei</taxon>
        <taxon>Acanthomorphata</taxon>
        <taxon>Ovalentaria</taxon>
        <taxon>Atherinomorphae</taxon>
        <taxon>Cyprinodontiformes</taxon>
        <taxon>Rivulidae</taxon>
        <taxon>Kryptolebias</taxon>
    </lineage>
</organism>
<protein>
    <submittedName>
        <fullName evidence="2">Uncharacterized protein</fullName>
    </submittedName>
</protein>
<feature type="region of interest" description="Disordered" evidence="1">
    <location>
        <begin position="1"/>
        <end position="30"/>
    </location>
</feature>
<reference evidence="2" key="2">
    <citation type="submission" date="2025-09" db="UniProtKB">
        <authorList>
            <consortium name="Ensembl"/>
        </authorList>
    </citation>
    <scope>IDENTIFICATION</scope>
</reference>
<dbReference type="AlphaFoldDB" id="A0A3Q2ZTE2"/>
<evidence type="ECO:0000313" key="2">
    <source>
        <dbReference type="Ensembl" id="ENSKMAP00000001534.1"/>
    </source>
</evidence>
<name>A0A3Q2ZTE2_KRYMA</name>
<dbReference type="Proteomes" id="UP000264800">
    <property type="component" value="Unplaced"/>
</dbReference>